<dbReference type="InterPro" id="IPR029058">
    <property type="entry name" value="AB_hydrolase_fold"/>
</dbReference>
<sequence length="440" mass="47653">MNHSFHRRALIQGGLALLLSHRAARAAGGAYPRATAVTRVFGEGPKFVAIALDYGVPVLGGKLGAEAFAVEGRKIARAYTSDSPTGSPRPSGRFVILELSAQDKDAMLRVNAPAGPNPGAPAGGPPMNGPPRMPAFTVRRPQASIRQVAPVRLANGRVVAPSPAPVGIGAVITPIVDDFRQMEWRDPANSLLIRYNLFVPKGYSPKKRYPLVLFMHDASVTTTLTQATLVQGLGALCWASPQDQAKRPCFVLAPQFERQVANDDSETTGEMDSTVALIGMLGRKYAIDPRRIYTTGQSGGAMMSIAMNIKYPDLFAASFIVAGQWAAEKCALLARQNMWIMVAQGDLKAFPGQNAITAEIERHGAKISRATWDGRWDAPQWRDHVAAITAQGNRVIYTVLAQGTVVPEGQSDNGGSNHVNTWRIAYTIPEIRDWIMQWHK</sequence>
<dbReference type="Pfam" id="PF10503">
    <property type="entry name" value="Esterase_PHB"/>
    <property type="match status" value="1"/>
</dbReference>
<dbReference type="Proteomes" id="UP000548867">
    <property type="component" value="Unassembled WGS sequence"/>
</dbReference>
<dbReference type="PANTHER" id="PTHR43037:SF1">
    <property type="entry name" value="BLL1128 PROTEIN"/>
    <property type="match status" value="1"/>
</dbReference>
<dbReference type="InterPro" id="IPR010126">
    <property type="entry name" value="Esterase_phb"/>
</dbReference>
<accession>A0A7W6CDG6</accession>
<evidence type="ECO:0000256" key="2">
    <source>
        <dbReference type="ARBA" id="ARBA00022801"/>
    </source>
</evidence>
<feature type="signal peptide" evidence="3">
    <location>
        <begin position="1"/>
        <end position="26"/>
    </location>
</feature>
<dbReference type="Gene3D" id="2.60.40.2180">
    <property type="match status" value="1"/>
</dbReference>
<organism evidence="5 6">
    <name type="scientific">Novosphingobium sediminicola</name>
    <dbReference type="NCBI Taxonomy" id="563162"/>
    <lineage>
        <taxon>Bacteria</taxon>
        <taxon>Pseudomonadati</taxon>
        <taxon>Pseudomonadota</taxon>
        <taxon>Alphaproteobacteria</taxon>
        <taxon>Sphingomonadales</taxon>
        <taxon>Sphingomonadaceae</taxon>
        <taxon>Novosphingobium</taxon>
    </lineage>
</organism>
<name>A0A7W6CDG6_9SPHN</name>
<proteinExistence type="predicted"/>
<evidence type="ECO:0000259" key="4">
    <source>
        <dbReference type="Pfam" id="PF18435"/>
    </source>
</evidence>
<evidence type="ECO:0000256" key="1">
    <source>
        <dbReference type="ARBA" id="ARBA00022729"/>
    </source>
</evidence>
<dbReference type="InterPro" id="IPR006311">
    <property type="entry name" value="TAT_signal"/>
</dbReference>
<gene>
    <name evidence="5" type="ORF">GGR38_000734</name>
</gene>
<evidence type="ECO:0000256" key="3">
    <source>
        <dbReference type="SAM" id="SignalP"/>
    </source>
</evidence>
<keyword evidence="2" id="KW-0378">Hydrolase</keyword>
<dbReference type="SUPFAM" id="SSF53474">
    <property type="entry name" value="alpha/beta-Hydrolases"/>
    <property type="match status" value="1"/>
</dbReference>
<feature type="domain" description="Esterase Ig-like N-terminal" evidence="4">
    <location>
        <begin position="34"/>
        <end position="159"/>
    </location>
</feature>
<dbReference type="InterPro" id="IPR041172">
    <property type="entry name" value="EstA_Ig-like_N"/>
</dbReference>
<keyword evidence="1 3" id="KW-0732">Signal</keyword>
<dbReference type="Pfam" id="PF18435">
    <property type="entry name" value="EstA_Ig_like"/>
    <property type="match status" value="1"/>
</dbReference>
<dbReference type="Gene3D" id="3.40.50.1820">
    <property type="entry name" value="alpha/beta hydrolase"/>
    <property type="match status" value="1"/>
</dbReference>
<protein>
    <submittedName>
        <fullName evidence="5">Putative peptidase</fullName>
    </submittedName>
</protein>
<dbReference type="PROSITE" id="PS51318">
    <property type="entry name" value="TAT"/>
    <property type="match status" value="1"/>
</dbReference>
<dbReference type="GO" id="GO:0005576">
    <property type="term" value="C:extracellular region"/>
    <property type="evidence" value="ECO:0007669"/>
    <property type="project" value="InterPro"/>
</dbReference>
<feature type="chain" id="PRO_5031506011" evidence="3">
    <location>
        <begin position="27"/>
        <end position="440"/>
    </location>
</feature>
<keyword evidence="6" id="KW-1185">Reference proteome</keyword>
<dbReference type="PANTHER" id="PTHR43037">
    <property type="entry name" value="UNNAMED PRODUCT-RELATED"/>
    <property type="match status" value="1"/>
</dbReference>
<dbReference type="GO" id="GO:0016787">
    <property type="term" value="F:hydrolase activity"/>
    <property type="evidence" value="ECO:0007669"/>
    <property type="project" value="UniProtKB-KW"/>
</dbReference>
<dbReference type="EMBL" id="JACIDX010000002">
    <property type="protein sequence ID" value="MBB3953807.1"/>
    <property type="molecule type" value="Genomic_DNA"/>
</dbReference>
<evidence type="ECO:0000313" key="6">
    <source>
        <dbReference type="Proteomes" id="UP000548867"/>
    </source>
</evidence>
<dbReference type="RefSeq" id="WP_183622741.1">
    <property type="nucleotide sequence ID" value="NZ_JACIDX010000002.1"/>
</dbReference>
<comment type="caution">
    <text evidence="5">The sequence shown here is derived from an EMBL/GenBank/DDBJ whole genome shotgun (WGS) entry which is preliminary data.</text>
</comment>
<reference evidence="5 6" key="1">
    <citation type="submission" date="2020-08" db="EMBL/GenBank/DDBJ databases">
        <title>Genomic Encyclopedia of Type Strains, Phase IV (KMG-IV): sequencing the most valuable type-strain genomes for metagenomic binning, comparative biology and taxonomic classification.</title>
        <authorList>
            <person name="Goeker M."/>
        </authorList>
    </citation>
    <scope>NUCLEOTIDE SEQUENCE [LARGE SCALE GENOMIC DNA]</scope>
    <source>
        <strain evidence="5 6">DSM 27057</strain>
    </source>
</reference>
<evidence type="ECO:0000313" key="5">
    <source>
        <dbReference type="EMBL" id="MBB3953807.1"/>
    </source>
</evidence>
<dbReference type="AlphaFoldDB" id="A0A7W6CDG6"/>
<dbReference type="InterPro" id="IPR050955">
    <property type="entry name" value="Plant_Biomass_Hydrol_Est"/>
</dbReference>